<dbReference type="AlphaFoldDB" id="A0ABD1Y2R9"/>
<protein>
    <submittedName>
        <fullName evidence="1">Uncharacterized protein</fullName>
    </submittedName>
</protein>
<dbReference type="EMBL" id="JBHFFA010000007">
    <property type="protein sequence ID" value="KAL2614053.1"/>
    <property type="molecule type" value="Genomic_DNA"/>
</dbReference>
<proteinExistence type="predicted"/>
<comment type="caution">
    <text evidence="1">The sequence shown here is derived from an EMBL/GenBank/DDBJ whole genome shotgun (WGS) entry which is preliminary data.</text>
</comment>
<evidence type="ECO:0000313" key="2">
    <source>
        <dbReference type="Proteomes" id="UP001605036"/>
    </source>
</evidence>
<accession>A0ABD1Y2R9</accession>
<evidence type="ECO:0000313" key="1">
    <source>
        <dbReference type="EMBL" id="KAL2614053.1"/>
    </source>
</evidence>
<keyword evidence="2" id="KW-1185">Reference proteome</keyword>
<dbReference type="Proteomes" id="UP001605036">
    <property type="component" value="Unassembled WGS sequence"/>
</dbReference>
<sequence length="149" mass="16706">MSELSYDGDSEISKLHQTILERPRLDEVRFALTFACRRRESQFEATVRLTIQRGAAGWERDPIEGVRTTGEEGRHAAARSHFTFYLLTGDAEERSTEAEMRIRAVVVARGPSSRHWDRGRPSESRYPLGSNLEFDPPGVATVAGPVSNC</sequence>
<gene>
    <name evidence="1" type="ORF">R1flu_025745</name>
</gene>
<name>A0ABD1Y2R9_9MARC</name>
<organism evidence="1 2">
    <name type="scientific">Riccia fluitans</name>
    <dbReference type="NCBI Taxonomy" id="41844"/>
    <lineage>
        <taxon>Eukaryota</taxon>
        <taxon>Viridiplantae</taxon>
        <taxon>Streptophyta</taxon>
        <taxon>Embryophyta</taxon>
        <taxon>Marchantiophyta</taxon>
        <taxon>Marchantiopsida</taxon>
        <taxon>Marchantiidae</taxon>
        <taxon>Marchantiales</taxon>
        <taxon>Ricciaceae</taxon>
        <taxon>Riccia</taxon>
    </lineage>
</organism>
<reference evidence="1 2" key="1">
    <citation type="submission" date="2024-09" db="EMBL/GenBank/DDBJ databases">
        <title>Chromosome-scale assembly of Riccia fluitans.</title>
        <authorList>
            <person name="Paukszto L."/>
            <person name="Sawicki J."/>
            <person name="Karawczyk K."/>
            <person name="Piernik-Szablinska J."/>
            <person name="Szczecinska M."/>
            <person name="Mazdziarz M."/>
        </authorList>
    </citation>
    <scope>NUCLEOTIDE SEQUENCE [LARGE SCALE GENOMIC DNA]</scope>
    <source>
        <strain evidence="1">Rf_01</strain>
        <tissue evidence="1">Aerial parts of the thallus</tissue>
    </source>
</reference>